<keyword evidence="1" id="KW-0812">Transmembrane</keyword>
<feature type="transmembrane region" description="Helical" evidence="1">
    <location>
        <begin position="106"/>
        <end position="125"/>
    </location>
</feature>
<feature type="transmembrane region" description="Helical" evidence="1">
    <location>
        <begin position="46"/>
        <end position="68"/>
    </location>
</feature>
<protein>
    <submittedName>
        <fullName evidence="2">Uncharacterized protein</fullName>
    </submittedName>
</protein>
<keyword evidence="3" id="KW-1185">Reference proteome</keyword>
<reference evidence="2" key="1">
    <citation type="submission" date="2022-08" db="EMBL/GenBank/DDBJ databases">
        <title>Draft genome sequencing of Roseisolibacter agri AW1220.</title>
        <authorList>
            <person name="Tobiishi Y."/>
            <person name="Tonouchi A."/>
        </authorList>
    </citation>
    <scope>NUCLEOTIDE SEQUENCE</scope>
    <source>
        <strain evidence="2">AW1220</strain>
    </source>
</reference>
<proteinExistence type="predicted"/>
<dbReference type="EMBL" id="BRXS01000002">
    <property type="protein sequence ID" value="GLC24797.1"/>
    <property type="molecule type" value="Genomic_DNA"/>
</dbReference>
<dbReference type="RefSeq" id="WP_284349242.1">
    <property type="nucleotide sequence ID" value="NZ_BRXS01000002.1"/>
</dbReference>
<feature type="transmembrane region" description="Helical" evidence="1">
    <location>
        <begin position="80"/>
        <end position="100"/>
    </location>
</feature>
<evidence type="ECO:0000256" key="1">
    <source>
        <dbReference type="SAM" id="Phobius"/>
    </source>
</evidence>
<keyword evidence="1" id="KW-1133">Transmembrane helix</keyword>
<evidence type="ECO:0000313" key="3">
    <source>
        <dbReference type="Proteomes" id="UP001161325"/>
    </source>
</evidence>
<dbReference type="AlphaFoldDB" id="A0AA37Q6U1"/>
<sequence length="138" mass="14435">MRDATTTDRDPQGLLRRALLVDAAATAGMGALLAGAPGLLETLLGLPVALLRGAGLALLPFAALLAWVARRPRIPARLAWTLVLLNVLWAIDSVVLPLTGWIDPTALGAAFVVAQGLIVAAFAWIEWTGLRRATLAVA</sequence>
<evidence type="ECO:0000313" key="2">
    <source>
        <dbReference type="EMBL" id="GLC24797.1"/>
    </source>
</evidence>
<gene>
    <name evidence="2" type="ORF">rosag_13100</name>
</gene>
<organism evidence="2 3">
    <name type="scientific">Roseisolibacter agri</name>
    <dbReference type="NCBI Taxonomy" id="2014610"/>
    <lineage>
        <taxon>Bacteria</taxon>
        <taxon>Pseudomonadati</taxon>
        <taxon>Gemmatimonadota</taxon>
        <taxon>Gemmatimonadia</taxon>
        <taxon>Gemmatimonadales</taxon>
        <taxon>Gemmatimonadaceae</taxon>
        <taxon>Roseisolibacter</taxon>
    </lineage>
</organism>
<comment type="caution">
    <text evidence="2">The sequence shown here is derived from an EMBL/GenBank/DDBJ whole genome shotgun (WGS) entry which is preliminary data.</text>
</comment>
<feature type="transmembrane region" description="Helical" evidence="1">
    <location>
        <begin position="20"/>
        <end position="40"/>
    </location>
</feature>
<name>A0AA37Q6U1_9BACT</name>
<accession>A0AA37Q6U1</accession>
<keyword evidence="1" id="KW-0472">Membrane</keyword>
<dbReference type="Proteomes" id="UP001161325">
    <property type="component" value="Unassembled WGS sequence"/>
</dbReference>